<dbReference type="Proteomes" id="UP001283361">
    <property type="component" value="Unassembled WGS sequence"/>
</dbReference>
<keyword evidence="2" id="KW-1185">Reference proteome</keyword>
<organism evidence="1 2">
    <name type="scientific">Elysia crispata</name>
    <name type="common">lettuce slug</name>
    <dbReference type="NCBI Taxonomy" id="231223"/>
    <lineage>
        <taxon>Eukaryota</taxon>
        <taxon>Metazoa</taxon>
        <taxon>Spiralia</taxon>
        <taxon>Lophotrochozoa</taxon>
        <taxon>Mollusca</taxon>
        <taxon>Gastropoda</taxon>
        <taxon>Heterobranchia</taxon>
        <taxon>Euthyneura</taxon>
        <taxon>Panpulmonata</taxon>
        <taxon>Sacoglossa</taxon>
        <taxon>Placobranchoidea</taxon>
        <taxon>Plakobranchidae</taxon>
        <taxon>Elysia</taxon>
    </lineage>
</organism>
<dbReference type="AlphaFoldDB" id="A0AAE1ADC8"/>
<accession>A0AAE1ADC8</accession>
<proteinExistence type="predicted"/>
<evidence type="ECO:0000313" key="2">
    <source>
        <dbReference type="Proteomes" id="UP001283361"/>
    </source>
</evidence>
<name>A0AAE1ADC8_9GAST</name>
<evidence type="ECO:0000313" key="1">
    <source>
        <dbReference type="EMBL" id="KAK3785470.1"/>
    </source>
</evidence>
<protein>
    <submittedName>
        <fullName evidence="1">Uncharacterized protein</fullName>
    </submittedName>
</protein>
<dbReference type="EMBL" id="JAWDGP010002127">
    <property type="protein sequence ID" value="KAK3785470.1"/>
    <property type="molecule type" value="Genomic_DNA"/>
</dbReference>
<gene>
    <name evidence="1" type="ORF">RRG08_048606</name>
</gene>
<comment type="caution">
    <text evidence="1">The sequence shown here is derived from an EMBL/GenBank/DDBJ whole genome shotgun (WGS) entry which is preliminary data.</text>
</comment>
<reference evidence="1" key="1">
    <citation type="journal article" date="2023" name="G3 (Bethesda)">
        <title>A reference genome for the long-term kleptoplast-retaining sea slug Elysia crispata morphotype clarki.</title>
        <authorList>
            <person name="Eastman K.E."/>
            <person name="Pendleton A.L."/>
            <person name="Shaikh M.A."/>
            <person name="Suttiyut T."/>
            <person name="Ogas R."/>
            <person name="Tomko P."/>
            <person name="Gavelis G."/>
            <person name="Widhalm J.R."/>
            <person name="Wisecaver J.H."/>
        </authorList>
    </citation>
    <scope>NUCLEOTIDE SEQUENCE</scope>
    <source>
        <strain evidence="1">ECLA1</strain>
    </source>
</reference>
<sequence>MLLSRLAASWLDRVCEDWPGPSSPSILPNRRQRVLVVRSLVAIPGSDDVRPMISSAKTQLLNRSSEAGRD</sequence>